<name>A0A1C6UZG8_9ACTN</name>
<organism evidence="7 8">
    <name type="scientific">Micromonospora eburnea</name>
    <dbReference type="NCBI Taxonomy" id="227316"/>
    <lineage>
        <taxon>Bacteria</taxon>
        <taxon>Bacillati</taxon>
        <taxon>Actinomycetota</taxon>
        <taxon>Actinomycetes</taxon>
        <taxon>Micromonosporales</taxon>
        <taxon>Micromonosporaceae</taxon>
        <taxon>Micromonospora</taxon>
    </lineage>
</organism>
<comment type="similarity">
    <text evidence="4">Belongs to the BCKDHA family.</text>
</comment>
<evidence type="ECO:0000313" key="7">
    <source>
        <dbReference type="EMBL" id="SCL59409.1"/>
    </source>
</evidence>
<keyword evidence="8" id="KW-1185">Reference proteome</keyword>
<dbReference type="GO" id="GO:0003863">
    <property type="term" value="F:branched-chain 2-oxo acid dehydrogenase activity"/>
    <property type="evidence" value="ECO:0007669"/>
    <property type="project" value="UniProtKB-EC"/>
</dbReference>
<dbReference type="InterPro" id="IPR029061">
    <property type="entry name" value="THDP-binding"/>
</dbReference>
<feature type="region of interest" description="Disordered" evidence="5">
    <location>
        <begin position="1"/>
        <end position="22"/>
    </location>
</feature>
<comment type="catalytic activity">
    <reaction evidence="4">
        <text>N(6)-[(R)-lipoyl]-L-lysyl-[protein] + 3-methyl-2-oxobutanoate + H(+) = N(6)-[(R)-S(8)-2-methylpropanoyldihydrolipoyl]-L-lysyl-[protein] + CO2</text>
        <dbReference type="Rhea" id="RHEA:13457"/>
        <dbReference type="Rhea" id="RHEA-COMP:10474"/>
        <dbReference type="Rhea" id="RHEA-COMP:10497"/>
        <dbReference type="ChEBI" id="CHEBI:11851"/>
        <dbReference type="ChEBI" id="CHEBI:15378"/>
        <dbReference type="ChEBI" id="CHEBI:16526"/>
        <dbReference type="ChEBI" id="CHEBI:83099"/>
        <dbReference type="ChEBI" id="CHEBI:83142"/>
        <dbReference type="EC" id="1.2.4.4"/>
    </reaction>
</comment>
<evidence type="ECO:0000259" key="6">
    <source>
        <dbReference type="Pfam" id="PF00676"/>
    </source>
</evidence>
<dbReference type="EC" id="1.2.4.4" evidence="4"/>
<evidence type="ECO:0000256" key="5">
    <source>
        <dbReference type="SAM" id="MobiDB-lite"/>
    </source>
</evidence>
<keyword evidence="7" id="KW-0670">Pyruvate</keyword>
<protein>
    <recommendedName>
        <fullName evidence="4">2-oxoisovalerate dehydrogenase subunit alpha</fullName>
        <ecNumber evidence="4">1.2.4.4</ecNumber>
    </recommendedName>
    <alternativeName>
        <fullName evidence="4">Branched-chain alpha-keto acid dehydrogenase E1 component alpha chain</fullName>
    </alternativeName>
</protein>
<dbReference type="GO" id="GO:0009083">
    <property type="term" value="P:branched-chain amino acid catabolic process"/>
    <property type="evidence" value="ECO:0007669"/>
    <property type="project" value="TreeGrafter"/>
</dbReference>
<dbReference type="InterPro" id="IPR050771">
    <property type="entry name" value="Alpha-ketoacid_DH_E1_comp"/>
</dbReference>
<dbReference type="STRING" id="227316.GA0070604_4044"/>
<evidence type="ECO:0000256" key="1">
    <source>
        <dbReference type="ARBA" id="ARBA00001964"/>
    </source>
</evidence>
<evidence type="ECO:0000256" key="4">
    <source>
        <dbReference type="RuleBase" id="RU365014"/>
    </source>
</evidence>
<evidence type="ECO:0000313" key="8">
    <source>
        <dbReference type="Proteomes" id="UP000199696"/>
    </source>
</evidence>
<evidence type="ECO:0000256" key="2">
    <source>
        <dbReference type="ARBA" id="ARBA00023002"/>
    </source>
</evidence>
<accession>A0A1C6UZG8</accession>
<gene>
    <name evidence="7" type="ORF">GA0070604_4044</name>
</gene>
<dbReference type="GO" id="GO:0000287">
    <property type="term" value="F:magnesium ion binding"/>
    <property type="evidence" value="ECO:0007669"/>
    <property type="project" value="UniProtKB-ARBA"/>
</dbReference>
<dbReference type="SUPFAM" id="SSF52518">
    <property type="entry name" value="Thiamin diphosphate-binding fold (THDP-binding)"/>
    <property type="match status" value="1"/>
</dbReference>
<keyword evidence="3 4" id="KW-0786">Thiamine pyrophosphate</keyword>
<dbReference type="PANTHER" id="PTHR43380:SF1">
    <property type="entry name" value="2-OXOISOVALERATE DEHYDROGENASE SUBUNIT ALPHA, MITOCHONDRIAL"/>
    <property type="match status" value="1"/>
</dbReference>
<evidence type="ECO:0000256" key="3">
    <source>
        <dbReference type="ARBA" id="ARBA00023052"/>
    </source>
</evidence>
<keyword evidence="2 4" id="KW-0560">Oxidoreductase</keyword>
<dbReference type="InterPro" id="IPR001017">
    <property type="entry name" value="DH_E1"/>
</dbReference>
<dbReference type="EMBL" id="FMHY01000002">
    <property type="protein sequence ID" value="SCL59409.1"/>
    <property type="molecule type" value="Genomic_DNA"/>
</dbReference>
<comment type="cofactor">
    <cofactor evidence="1 4">
        <name>thiamine diphosphate</name>
        <dbReference type="ChEBI" id="CHEBI:58937"/>
    </cofactor>
</comment>
<dbReference type="CDD" id="cd02000">
    <property type="entry name" value="TPP_E1_PDC_ADC_BCADC"/>
    <property type="match status" value="1"/>
</dbReference>
<proteinExistence type="inferred from homology"/>
<feature type="domain" description="Dehydrogenase E1 component" evidence="6">
    <location>
        <begin position="61"/>
        <end position="337"/>
    </location>
</feature>
<dbReference type="Proteomes" id="UP000199696">
    <property type="component" value="Unassembled WGS sequence"/>
</dbReference>
<dbReference type="AlphaFoldDB" id="A0A1C6UZG8"/>
<dbReference type="PANTHER" id="PTHR43380">
    <property type="entry name" value="2-OXOISOVALERATE DEHYDROGENASE SUBUNIT ALPHA, MITOCHONDRIAL"/>
    <property type="match status" value="1"/>
</dbReference>
<dbReference type="Pfam" id="PF00676">
    <property type="entry name" value="E1_dh"/>
    <property type="match status" value="1"/>
</dbReference>
<reference evidence="8" key="1">
    <citation type="submission" date="2016-06" db="EMBL/GenBank/DDBJ databases">
        <authorList>
            <person name="Varghese N."/>
            <person name="Submissions Spin"/>
        </authorList>
    </citation>
    <scope>NUCLEOTIDE SEQUENCE [LARGE SCALE GENOMIC DNA]</scope>
    <source>
        <strain evidence="8">DSM 44814</strain>
    </source>
</reference>
<dbReference type="Gene3D" id="3.40.50.970">
    <property type="match status" value="1"/>
</dbReference>
<sequence length="386" mass="42105">MGYAGRLPPGGRHTASPAVPAARAHEGEANMIQLLSPGGTLSADPRAPLHVTPGLCRDLYRDMVLARRFDEEALVLQRQGELGLWLMALGQEAAQVGSIRALTAVDHVFPSYREHAAALCRGISPAELLAQWRGVAHSGWDPARYRFHIYTLVLGAQTLHATGYALGVRLDGAPEVVLTYFGDGASSQGDVNEALNWAAVTSAPIVFFCQNNQWAISTATSQQMGAPLHSRAAGFGLDAYHVDGNDALAVYAVTAKAAEAVREGGRPALIEAHTYRIAGHSTSDDPRIYRPESEVERWRGRDPISRLAILLKDRGWADEQYFDELDSDARKLAEETRAACLSLPDPMLEDTFRHTFADEPPLLREERERMSAYRASFADGPAVTPR</sequence>
<comment type="function">
    <text evidence="4">The branched-chain alpha-keto dehydrogenase complex catalyzes the overall conversion of alpha-keto acids to acyl-CoA and CO(2). It contains multiple copies of three enzymatic components: branched-chain alpha-keto acid decarboxylase (E1), lipoamide acyltransferase (E2) and lipoamide dehydrogenase (E3).</text>
</comment>